<evidence type="ECO:0000313" key="9">
    <source>
        <dbReference type="Proteomes" id="UP000031364"/>
    </source>
</evidence>
<dbReference type="InterPro" id="IPR011010">
    <property type="entry name" value="DNA_brk_join_enz"/>
</dbReference>
<evidence type="ECO:0000256" key="3">
    <source>
        <dbReference type="ARBA" id="ARBA00023172"/>
    </source>
</evidence>
<dbReference type="SUPFAM" id="SSF56349">
    <property type="entry name" value="DNA breaking-rejoining enzymes"/>
    <property type="match status" value="1"/>
</dbReference>
<comment type="caution">
    <text evidence="8">The sequence shown here is derived from an EMBL/GenBank/DDBJ whole genome shotgun (WGS) entry which is preliminary data.</text>
</comment>
<dbReference type="RefSeq" id="WP_043676207.1">
    <property type="nucleotide sequence ID" value="NZ_BDCI01000035.1"/>
</dbReference>
<dbReference type="Gene3D" id="1.10.443.10">
    <property type="entry name" value="Intergrase catalytic core"/>
    <property type="match status" value="1"/>
</dbReference>
<evidence type="ECO:0000256" key="5">
    <source>
        <dbReference type="SAM" id="MobiDB-lite"/>
    </source>
</evidence>
<feature type="compositionally biased region" description="Basic and acidic residues" evidence="5">
    <location>
        <begin position="9"/>
        <end position="34"/>
    </location>
</feature>
<dbReference type="InterPro" id="IPR013762">
    <property type="entry name" value="Integrase-like_cat_sf"/>
</dbReference>
<evidence type="ECO:0000256" key="2">
    <source>
        <dbReference type="ARBA" id="ARBA00023125"/>
    </source>
</evidence>
<evidence type="ECO:0000259" key="7">
    <source>
        <dbReference type="PROSITE" id="PS51900"/>
    </source>
</evidence>
<evidence type="ECO:0000256" key="1">
    <source>
        <dbReference type="ARBA" id="ARBA00008857"/>
    </source>
</evidence>
<dbReference type="PANTHER" id="PTHR30349:SF64">
    <property type="entry name" value="PROPHAGE INTEGRASE INTD-RELATED"/>
    <property type="match status" value="1"/>
</dbReference>
<evidence type="ECO:0000259" key="6">
    <source>
        <dbReference type="PROSITE" id="PS51898"/>
    </source>
</evidence>
<keyword evidence="2 4" id="KW-0238">DNA-binding</keyword>
<dbReference type="CDD" id="cd01189">
    <property type="entry name" value="INT_ICEBs1_C_like"/>
    <property type="match status" value="1"/>
</dbReference>
<keyword evidence="3" id="KW-0233">DNA recombination</keyword>
<protein>
    <submittedName>
        <fullName evidence="8">Integrase</fullName>
    </submittedName>
</protein>
<keyword evidence="9" id="KW-1185">Reference proteome</keyword>
<reference evidence="8 9" key="1">
    <citation type="journal article" date="2014" name="Int. J. Syst. Evol. Microbiol.">
        <title>Nocardia vulneris sp. nov., isolated from wounds of human patients in North America.</title>
        <authorList>
            <person name="Lasker B.A."/>
            <person name="Bell M."/>
            <person name="Klenk H.P."/>
            <person name="Sproer C."/>
            <person name="Schumann C."/>
            <person name="Schumann P."/>
            <person name="Brown J.M."/>
        </authorList>
    </citation>
    <scope>NUCLEOTIDE SEQUENCE [LARGE SCALE GENOMIC DNA]</scope>
    <source>
        <strain evidence="8 9">W9851</strain>
    </source>
</reference>
<feature type="domain" description="Core-binding (CB)" evidence="7">
    <location>
        <begin position="86"/>
        <end position="166"/>
    </location>
</feature>
<dbReference type="InterPro" id="IPR044068">
    <property type="entry name" value="CB"/>
</dbReference>
<dbReference type="PANTHER" id="PTHR30349">
    <property type="entry name" value="PHAGE INTEGRASE-RELATED"/>
    <property type="match status" value="1"/>
</dbReference>
<feature type="domain" description="Tyr recombinase" evidence="6">
    <location>
        <begin position="187"/>
        <end position="368"/>
    </location>
</feature>
<sequence length="394" mass="43958">MAARRNRRAGVEDLWTKEERDADGTARRVPSKLDGKGKRWRARYVDDAGDEHSMRFARKTDAKDWLDKQLAALVHGIHVAPRDMKATVGQWCDEWIKGYAVHRDGTVRQAKVHIAQIKAEFGDIQLSVIRPSMVKAWVAKLKERGHEASYVYALHSRLSQILGDAVLDGILVRNPCSRRTSPPAGKQKVYCATTDQVWALYDAMPAHMGSAVLLGAFAGLRVAEVCGLRPADIDFMRGIVHPHQQWPAKALKTEGSEAPIPIPTELTLMLSAAVKQWPGERVVCDEFGKPVPPWQIERALRIARVGIPGLPEEFSFQDFRHYLASLLIAGGANIKVVQARMRHAKAQTTLDTYGHLWPDTDESTRLVITAVITERMDSSSATAYPLRTERPNQA</sequence>
<dbReference type="InterPro" id="IPR050090">
    <property type="entry name" value="Tyrosine_recombinase_XerCD"/>
</dbReference>
<name>A0ABR4ZAB5_9NOCA</name>
<evidence type="ECO:0000313" key="8">
    <source>
        <dbReference type="EMBL" id="KIA62099.1"/>
    </source>
</evidence>
<dbReference type="Gene3D" id="1.10.150.130">
    <property type="match status" value="1"/>
</dbReference>
<accession>A0ABR4ZAB5</accession>
<dbReference type="PROSITE" id="PS51900">
    <property type="entry name" value="CB"/>
    <property type="match status" value="1"/>
</dbReference>
<dbReference type="InterPro" id="IPR002104">
    <property type="entry name" value="Integrase_catalytic"/>
</dbReference>
<dbReference type="PROSITE" id="PS51898">
    <property type="entry name" value="TYR_RECOMBINASE"/>
    <property type="match status" value="1"/>
</dbReference>
<proteinExistence type="inferred from homology"/>
<gene>
    <name evidence="8" type="ORF">FG87_27160</name>
</gene>
<dbReference type="InterPro" id="IPR010998">
    <property type="entry name" value="Integrase_recombinase_N"/>
</dbReference>
<dbReference type="Proteomes" id="UP000031364">
    <property type="component" value="Unassembled WGS sequence"/>
</dbReference>
<feature type="region of interest" description="Disordered" evidence="5">
    <location>
        <begin position="1"/>
        <end position="34"/>
    </location>
</feature>
<organism evidence="8 9">
    <name type="scientific">Nocardia vulneris</name>
    <dbReference type="NCBI Taxonomy" id="1141657"/>
    <lineage>
        <taxon>Bacteria</taxon>
        <taxon>Bacillati</taxon>
        <taxon>Actinomycetota</taxon>
        <taxon>Actinomycetes</taxon>
        <taxon>Mycobacteriales</taxon>
        <taxon>Nocardiaceae</taxon>
        <taxon>Nocardia</taxon>
    </lineage>
</organism>
<evidence type="ECO:0000256" key="4">
    <source>
        <dbReference type="PROSITE-ProRule" id="PRU01248"/>
    </source>
</evidence>
<comment type="similarity">
    <text evidence="1">Belongs to the 'phage' integrase family.</text>
</comment>
<dbReference type="EMBL" id="JNFP01000036">
    <property type="protein sequence ID" value="KIA62099.1"/>
    <property type="molecule type" value="Genomic_DNA"/>
</dbReference>
<dbReference type="Pfam" id="PF00589">
    <property type="entry name" value="Phage_integrase"/>
    <property type="match status" value="1"/>
</dbReference>